<dbReference type="InterPro" id="IPR039480">
    <property type="entry name" value="C-C_Bond_Lyase-like"/>
</dbReference>
<keyword evidence="2" id="KW-0456">Lyase</keyword>
<organism evidence="2">
    <name type="scientific">Klebsiella pneumoniae</name>
    <dbReference type="NCBI Taxonomy" id="573"/>
    <lineage>
        <taxon>Bacteria</taxon>
        <taxon>Pseudomonadati</taxon>
        <taxon>Pseudomonadota</taxon>
        <taxon>Gammaproteobacteria</taxon>
        <taxon>Enterobacterales</taxon>
        <taxon>Enterobacteriaceae</taxon>
        <taxon>Klebsiella/Raoultella group</taxon>
        <taxon>Klebsiella</taxon>
        <taxon>Klebsiella pneumoniae complex</taxon>
    </lineage>
</organism>
<accession>A0A8B0SVV5</accession>
<proteinExistence type="predicted"/>
<dbReference type="Gene3D" id="3.20.20.60">
    <property type="entry name" value="Phosphoenolpyruvate-binding domains"/>
    <property type="match status" value="1"/>
</dbReference>
<evidence type="ECO:0000313" key="2">
    <source>
        <dbReference type="EMBL" id="QTX15024.1"/>
    </source>
</evidence>
<reference evidence="2" key="1">
    <citation type="submission" date="2020-01" db="EMBL/GenBank/DDBJ databases">
        <authorList>
            <person name="Qin S."/>
        </authorList>
    </citation>
    <scope>NUCLEOTIDE SEQUENCE</scope>
    <source>
        <strain evidence="2">CVir17-16-YZ6g</strain>
        <plasmid evidence="2">p17-15-vir-like</plasmid>
    </source>
</reference>
<name>A0A8B0SVV5_KLEPN</name>
<dbReference type="InterPro" id="IPR040442">
    <property type="entry name" value="Pyrv_kinase-like_dom_sf"/>
</dbReference>
<dbReference type="Pfam" id="PF15617">
    <property type="entry name" value="C-C_Bond_Lyase"/>
    <property type="match status" value="1"/>
</dbReference>
<dbReference type="AlphaFoldDB" id="A0A8B0SVV5"/>
<dbReference type="SUPFAM" id="SSF51621">
    <property type="entry name" value="Phosphoenolpyruvate/pyruvate domain"/>
    <property type="match status" value="1"/>
</dbReference>
<keyword evidence="2" id="KW-0614">Plasmid</keyword>
<keyword evidence="1" id="KW-0479">Metal-binding</keyword>
<dbReference type="EMBL" id="MN956836">
    <property type="protein sequence ID" value="QTX15024.1"/>
    <property type="molecule type" value="Genomic_DNA"/>
</dbReference>
<dbReference type="GO" id="GO:0016829">
    <property type="term" value="F:lyase activity"/>
    <property type="evidence" value="ECO:0007669"/>
    <property type="project" value="UniProtKB-KW"/>
</dbReference>
<geneLocation type="plasmid" evidence="2">
    <name>p17-15-vir-like</name>
</geneLocation>
<dbReference type="GO" id="GO:0046872">
    <property type="term" value="F:metal ion binding"/>
    <property type="evidence" value="ECO:0007669"/>
    <property type="project" value="UniProtKB-KW"/>
</dbReference>
<sequence>MKPKKSMMLLKMQALANELSSHDCRDRIIALRIGGNDLMNVVSLRRPRDLTLYDTPMGYVIKKCLCQYSLLVIFALTAPVCEHIDDHGVFGTRTLYGYRPWAGGGKTAIHPDQISVIEEALKVSPR</sequence>
<evidence type="ECO:0000256" key="1">
    <source>
        <dbReference type="ARBA" id="ARBA00022723"/>
    </source>
</evidence>
<protein>
    <submittedName>
        <fullName evidence="2">Citrate lyase beta subunit-like protein</fullName>
    </submittedName>
</protein>
<dbReference type="InterPro" id="IPR015813">
    <property type="entry name" value="Pyrv/PenolPyrv_kinase-like_dom"/>
</dbReference>